<sequence length="204" mass="22687">METNFKIFNDGISLNAESNRVLVYLKPEADENIISCAWQSVTPQIGGSVTLPTINNTISAMIEADRYVTAEQVIPLQSISKIIGETPADIRLSEPVKDNKLSNELCYIENNSSVKSLKAIWCLNHNPVCKSKENLLNTDKSTFKLENNLYLTVGSKVKGENFEVQTWTALKTIPIPNSLKSADIHVTLDPISNTPIFTITNQKY</sequence>
<dbReference type="RefSeq" id="WP_110291661.1">
    <property type="nucleotide sequence ID" value="NZ_QICS01000011.1"/>
</dbReference>
<protein>
    <submittedName>
        <fullName evidence="1">Uncharacterized protein</fullName>
    </submittedName>
</protein>
<name>A0A318EIH9_9FIRM</name>
<comment type="caution">
    <text evidence="1">The sequence shown here is derived from an EMBL/GenBank/DDBJ whole genome shotgun (WGS) entry which is preliminary data.</text>
</comment>
<proteinExistence type="predicted"/>
<evidence type="ECO:0000313" key="2">
    <source>
        <dbReference type="Proteomes" id="UP000247523"/>
    </source>
</evidence>
<organism evidence="1 2">
    <name type="scientific">Lachnotalea glycerini</name>
    <dbReference type="NCBI Taxonomy" id="1763509"/>
    <lineage>
        <taxon>Bacteria</taxon>
        <taxon>Bacillati</taxon>
        <taxon>Bacillota</taxon>
        <taxon>Clostridia</taxon>
        <taxon>Lachnospirales</taxon>
        <taxon>Lachnospiraceae</taxon>
        <taxon>Lachnotalea</taxon>
    </lineage>
</organism>
<evidence type="ECO:0000313" key="1">
    <source>
        <dbReference type="EMBL" id="PXV86830.1"/>
    </source>
</evidence>
<dbReference type="EMBL" id="QICS01000011">
    <property type="protein sequence ID" value="PXV86830.1"/>
    <property type="molecule type" value="Genomic_DNA"/>
</dbReference>
<gene>
    <name evidence="1" type="ORF">C8E03_11130</name>
</gene>
<dbReference type="Proteomes" id="UP000247523">
    <property type="component" value="Unassembled WGS sequence"/>
</dbReference>
<accession>A0A318EIH9</accession>
<reference evidence="1 2" key="1">
    <citation type="submission" date="2018-05" db="EMBL/GenBank/DDBJ databases">
        <title>Genomic Encyclopedia of Type Strains, Phase IV (KMG-IV): sequencing the most valuable type-strain genomes for metagenomic binning, comparative biology and taxonomic classification.</title>
        <authorList>
            <person name="Goeker M."/>
        </authorList>
    </citation>
    <scope>NUCLEOTIDE SEQUENCE [LARGE SCALE GENOMIC DNA]</scope>
    <source>
        <strain evidence="1 2">DSM 28816</strain>
    </source>
</reference>
<dbReference type="AlphaFoldDB" id="A0A318EIH9"/>